<proteinExistence type="predicted"/>
<reference evidence="2 3" key="1">
    <citation type="submission" date="2014-04" db="EMBL/GenBank/DDBJ databases">
        <authorList>
            <consortium name="DOE Joint Genome Institute"/>
            <person name="Kuo A."/>
            <person name="Kohler A."/>
            <person name="Nagy L.G."/>
            <person name="Floudas D."/>
            <person name="Copeland A."/>
            <person name="Barry K.W."/>
            <person name="Cichocki N."/>
            <person name="Veneault-Fourrey C."/>
            <person name="LaButti K."/>
            <person name="Lindquist E.A."/>
            <person name="Lipzen A."/>
            <person name="Lundell T."/>
            <person name="Morin E."/>
            <person name="Murat C."/>
            <person name="Sun H."/>
            <person name="Tunlid A."/>
            <person name="Henrissat B."/>
            <person name="Grigoriev I.V."/>
            <person name="Hibbett D.S."/>
            <person name="Martin F."/>
            <person name="Nordberg H.P."/>
            <person name="Cantor M.N."/>
            <person name="Hua S.X."/>
        </authorList>
    </citation>
    <scope>NUCLEOTIDE SEQUENCE [LARGE SCALE GENOMIC DNA]</scope>
    <source>
        <strain evidence="2 3">Foug A</strain>
    </source>
</reference>
<dbReference type="EMBL" id="KN822104">
    <property type="protein sequence ID" value="KIM57178.1"/>
    <property type="molecule type" value="Genomic_DNA"/>
</dbReference>
<organism evidence="2 3">
    <name type="scientific">Scleroderma citrinum Foug A</name>
    <dbReference type="NCBI Taxonomy" id="1036808"/>
    <lineage>
        <taxon>Eukaryota</taxon>
        <taxon>Fungi</taxon>
        <taxon>Dikarya</taxon>
        <taxon>Basidiomycota</taxon>
        <taxon>Agaricomycotina</taxon>
        <taxon>Agaricomycetes</taxon>
        <taxon>Agaricomycetidae</taxon>
        <taxon>Boletales</taxon>
        <taxon>Sclerodermatineae</taxon>
        <taxon>Sclerodermataceae</taxon>
        <taxon>Scleroderma</taxon>
    </lineage>
</organism>
<reference evidence="3" key="2">
    <citation type="submission" date="2015-01" db="EMBL/GenBank/DDBJ databases">
        <title>Evolutionary Origins and Diversification of the Mycorrhizal Mutualists.</title>
        <authorList>
            <consortium name="DOE Joint Genome Institute"/>
            <consortium name="Mycorrhizal Genomics Consortium"/>
            <person name="Kohler A."/>
            <person name="Kuo A."/>
            <person name="Nagy L.G."/>
            <person name="Floudas D."/>
            <person name="Copeland A."/>
            <person name="Barry K.W."/>
            <person name="Cichocki N."/>
            <person name="Veneault-Fourrey C."/>
            <person name="LaButti K."/>
            <person name="Lindquist E.A."/>
            <person name="Lipzen A."/>
            <person name="Lundell T."/>
            <person name="Morin E."/>
            <person name="Murat C."/>
            <person name="Riley R."/>
            <person name="Ohm R."/>
            <person name="Sun H."/>
            <person name="Tunlid A."/>
            <person name="Henrissat B."/>
            <person name="Grigoriev I.V."/>
            <person name="Hibbett D.S."/>
            <person name="Martin F."/>
        </authorList>
    </citation>
    <scope>NUCLEOTIDE SEQUENCE [LARGE SCALE GENOMIC DNA]</scope>
    <source>
        <strain evidence="3">Foug A</strain>
    </source>
</reference>
<gene>
    <name evidence="2" type="ORF">SCLCIDRAFT_29024</name>
</gene>
<dbReference type="STRING" id="1036808.A0A0C2Z5G2"/>
<feature type="region of interest" description="Disordered" evidence="1">
    <location>
        <begin position="85"/>
        <end position="133"/>
    </location>
</feature>
<keyword evidence="3" id="KW-1185">Reference proteome</keyword>
<dbReference type="OrthoDB" id="2673516at2759"/>
<dbReference type="Proteomes" id="UP000053989">
    <property type="component" value="Unassembled WGS sequence"/>
</dbReference>
<dbReference type="HOGENOM" id="CLU_552201_0_0_1"/>
<evidence type="ECO:0000313" key="3">
    <source>
        <dbReference type="Proteomes" id="UP000053989"/>
    </source>
</evidence>
<sequence length="473" mass="54120">MAEAQAEMHKQIQRVQVEKENELLKLRDHYETLAHLKENERSAVTPGLTQGPCHSSPPLSAQTSIPARGRLFGVQFEDDGVAPWSSRPMPMPYSTSATPRQVPHPSPFRSVSPTSMTHMSSTSPAPPSPSADLNDNYIEKIMKHVYGFMEKRLPATPKRQSKKDVLREQVRADLERNQNMAHVRELFKEVFGVNQDEDFISGPLVSIEEVQSFSENLGPGPDPLDLRWDFHHPTSLDWNQAVIAVLMEQLFEMREQEAWTTLPKSDEYWKAAITEKYGRIKILVDSMSPHRKDDSSLEMLQEATMRAMQEKNTKLKKTRRAMRRRDKFHCRCEVMGSLSGMKSENSNGDGAVWSFLNTVVRMLGAEGMSSDDSDTEDMVVVYRTRLMPWRRDISKELKIIDEQRFKDRQIFSKGAKPAKCTSSMLPSSRGAMKGLPVSFYDADWMGTNNTNKAFPSDEQFLWMHIYWNTDRLA</sequence>
<protein>
    <submittedName>
        <fullName evidence="2">Uncharacterized protein</fullName>
    </submittedName>
</protein>
<dbReference type="InParanoid" id="A0A0C2Z5G2"/>
<feature type="compositionally biased region" description="Low complexity" evidence="1">
    <location>
        <begin position="112"/>
        <end position="123"/>
    </location>
</feature>
<dbReference type="AlphaFoldDB" id="A0A0C2Z5G2"/>
<evidence type="ECO:0000313" key="2">
    <source>
        <dbReference type="EMBL" id="KIM57178.1"/>
    </source>
</evidence>
<name>A0A0C2Z5G2_9AGAM</name>
<evidence type="ECO:0000256" key="1">
    <source>
        <dbReference type="SAM" id="MobiDB-lite"/>
    </source>
</evidence>
<accession>A0A0C2Z5G2</accession>